<feature type="region of interest" description="Disordered" evidence="8">
    <location>
        <begin position="394"/>
        <end position="432"/>
    </location>
</feature>
<evidence type="ECO:0000313" key="12">
    <source>
        <dbReference type="Proteomes" id="UP001345691"/>
    </source>
</evidence>
<comment type="function">
    <text evidence="7">Required for the synthesis of 40S ribosome subunits. Has a role in processing 20S pre-rRNA into the mature 18S rRNA, where it is required for cleavage at the 3' end of the mature 18S rRNA (D-site). Accompanies the 20S pre-rRNA from the nucleus to the cytoplasm.</text>
</comment>
<keyword evidence="5 7" id="KW-0862">Zinc</keyword>
<dbReference type="GO" id="GO:0004519">
    <property type="term" value="F:endonuclease activity"/>
    <property type="evidence" value="ECO:0007669"/>
    <property type="project" value="UniProtKB-KW"/>
</dbReference>
<feature type="domain" description="Ribonuclease PIN" evidence="10">
    <location>
        <begin position="13"/>
        <end position="104"/>
    </location>
</feature>
<dbReference type="Gene3D" id="6.20.210.10">
    <property type="entry name" value="Nin one binding (NOB1), Zn-ribbon-like"/>
    <property type="match status" value="1"/>
</dbReference>
<feature type="region of interest" description="Disordered" evidence="8">
    <location>
        <begin position="117"/>
        <end position="248"/>
    </location>
</feature>
<reference evidence="11 12" key="1">
    <citation type="submission" date="2023-08" db="EMBL/GenBank/DDBJ databases">
        <title>Black Yeasts Isolated from many extreme environments.</title>
        <authorList>
            <person name="Coleine C."/>
            <person name="Stajich J.E."/>
            <person name="Selbmann L."/>
        </authorList>
    </citation>
    <scope>NUCLEOTIDE SEQUENCE [LARGE SCALE GENOMIC DNA]</scope>
    <source>
        <strain evidence="11 12">CCFEE 6328</strain>
    </source>
</reference>
<dbReference type="Pfam" id="PF08772">
    <property type="entry name" value="Zn_ribbon_NOB1"/>
    <property type="match status" value="1"/>
</dbReference>
<feature type="compositionally biased region" description="Gly residues" evidence="8">
    <location>
        <begin position="412"/>
        <end position="425"/>
    </location>
</feature>
<organism evidence="11 12">
    <name type="scientific">Exophiala sideris</name>
    <dbReference type="NCBI Taxonomy" id="1016849"/>
    <lineage>
        <taxon>Eukaryota</taxon>
        <taxon>Fungi</taxon>
        <taxon>Dikarya</taxon>
        <taxon>Ascomycota</taxon>
        <taxon>Pezizomycotina</taxon>
        <taxon>Eurotiomycetes</taxon>
        <taxon>Chaetothyriomycetidae</taxon>
        <taxon>Chaetothyriales</taxon>
        <taxon>Herpotrichiellaceae</taxon>
        <taxon>Exophiala</taxon>
    </lineage>
</organism>
<keyword evidence="4" id="KW-0378">Hydrolase</keyword>
<comment type="subcellular location">
    <subcellularLocation>
        <location evidence="7">Nucleus</location>
        <location evidence="7">Nucleolus</location>
    </subcellularLocation>
</comment>
<keyword evidence="6 7" id="KW-0539">Nucleus</keyword>
<dbReference type="InterPro" id="IPR036283">
    <property type="entry name" value="NOB1_Zf-like_sf"/>
</dbReference>
<evidence type="ECO:0000256" key="4">
    <source>
        <dbReference type="ARBA" id="ARBA00022801"/>
    </source>
</evidence>
<dbReference type="Pfam" id="PF17146">
    <property type="entry name" value="PIN_6"/>
    <property type="match status" value="1"/>
</dbReference>
<evidence type="ECO:0000256" key="8">
    <source>
        <dbReference type="SAM" id="MobiDB-lite"/>
    </source>
</evidence>
<evidence type="ECO:0000259" key="10">
    <source>
        <dbReference type="Pfam" id="PF17146"/>
    </source>
</evidence>
<dbReference type="InterPro" id="IPR039907">
    <property type="entry name" value="NOB1"/>
</dbReference>
<comment type="similarity">
    <text evidence="1 7">Belongs to the NOB1 family.</text>
</comment>
<evidence type="ECO:0000256" key="3">
    <source>
        <dbReference type="ARBA" id="ARBA00022723"/>
    </source>
</evidence>
<comment type="caution">
    <text evidence="11">The sequence shown here is derived from an EMBL/GenBank/DDBJ whole genome shotgun (WGS) entry which is preliminary data.</text>
</comment>
<dbReference type="PIRSF" id="PIRSF037125">
    <property type="entry name" value="D-site_20S_pre-rRNA_nuclease"/>
    <property type="match status" value="1"/>
</dbReference>
<feature type="compositionally biased region" description="Acidic residues" evidence="8">
    <location>
        <begin position="189"/>
        <end position="221"/>
    </location>
</feature>
<gene>
    <name evidence="11" type="primary">nob1</name>
    <name evidence="11" type="ORF">LTR69_001236</name>
</gene>
<evidence type="ECO:0000256" key="6">
    <source>
        <dbReference type="ARBA" id="ARBA00023242"/>
    </source>
</evidence>
<proteinExistence type="inferred from homology"/>
<feature type="compositionally biased region" description="Basic and acidic residues" evidence="8">
    <location>
        <begin position="234"/>
        <end position="248"/>
    </location>
</feature>
<accession>A0ABR0JN93</accession>
<keyword evidence="12" id="KW-1185">Reference proteome</keyword>
<sequence length="432" mass="47894">MSQMKDEKPIHTIILDASPLLLNTPGISTLLANGHVLVTTPSVLAEIRTEEARTRVETLYKPFLEIRTPKPESVKHVREFARRTGDGAVLSQTDFEVIALAYDIECERNGGDWRLRAVPGQKRVNGSPPQKTTEQSDETSDPTPENATAEEPQGKVVQASREDEEQPGNLESQVQSLSLQDTTAAEQQSEQEIEVIEVVEDGDAEQDGETQPDEEEPDSDEGWITPSNIKKKQAKDEAANTKSKSETKHLQVATMTGDFALQNVLLQMNLNLLSSKTCQRISQIKQFLLRCHGCFGTTKEMNKQFCPRCGQPTLTRVSCTTNDKGEVKLHLKANMQWNNRGNVYSIPKPIHGSANQKYKGPRQGGGQGGWGDGLILAEDQKEYIRAMTNMKRTKEKNLMDEDTLPSILTGDRGQGSGRTRIGGGRTINSRKR</sequence>
<keyword evidence="2" id="KW-0540">Nuclease</keyword>
<dbReference type="PANTHER" id="PTHR12814:SF2">
    <property type="entry name" value="RNA-BINDING PROTEIN NOB1"/>
    <property type="match status" value="1"/>
</dbReference>
<keyword evidence="3 7" id="KW-0479">Metal-binding</keyword>
<dbReference type="Proteomes" id="UP001345691">
    <property type="component" value="Unassembled WGS sequence"/>
</dbReference>
<evidence type="ECO:0000259" key="9">
    <source>
        <dbReference type="Pfam" id="PF08772"/>
    </source>
</evidence>
<evidence type="ECO:0000256" key="1">
    <source>
        <dbReference type="ARBA" id="ARBA00005858"/>
    </source>
</evidence>
<dbReference type="CDD" id="cd09876">
    <property type="entry name" value="PIN_Nob1-like"/>
    <property type="match status" value="1"/>
</dbReference>
<feature type="compositionally biased region" description="Polar residues" evidence="8">
    <location>
        <begin position="169"/>
        <end position="185"/>
    </location>
</feature>
<dbReference type="Gene3D" id="3.40.50.1010">
    <property type="entry name" value="5'-nuclease"/>
    <property type="match status" value="1"/>
</dbReference>
<evidence type="ECO:0000256" key="2">
    <source>
        <dbReference type="ARBA" id="ARBA00022722"/>
    </source>
</evidence>
<dbReference type="EMBL" id="JAVRRF010000002">
    <property type="protein sequence ID" value="KAK5067249.1"/>
    <property type="molecule type" value="Genomic_DNA"/>
</dbReference>
<name>A0ABR0JN93_9EURO</name>
<dbReference type="InterPro" id="IPR033411">
    <property type="entry name" value="Ribonuclease_PIN"/>
</dbReference>
<feature type="domain" description="Nin one binding (NOB1) Zn-ribbon-like" evidence="9">
    <location>
        <begin position="281"/>
        <end position="352"/>
    </location>
</feature>
<keyword evidence="11" id="KW-0255">Endonuclease</keyword>
<evidence type="ECO:0000256" key="5">
    <source>
        <dbReference type="ARBA" id="ARBA00022833"/>
    </source>
</evidence>
<dbReference type="SUPFAM" id="SSF144206">
    <property type="entry name" value="NOB1 zinc finger-like"/>
    <property type="match status" value="1"/>
</dbReference>
<dbReference type="InterPro" id="IPR014881">
    <property type="entry name" value="NOB1_Zn-bd"/>
</dbReference>
<dbReference type="InterPro" id="IPR017117">
    <property type="entry name" value="Nob1_euk"/>
</dbReference>
<protein>
    <recommendedName>
        <fullName evidence="7">20S-pre-rRNA D-site endonuclease NOB1</fullName>
    </recommendedName>
</protein>
<evidence type="ECO:0000256" key="7">
    <source>
        <dbReference type="PIRNR" id="PIRNR037125"/>
    </source>
</evidence>
<evidence type="ECO:0000313" key="11">
    <source>
        <dbReference type="EMBL" id="KAK5067249.1"/>
    </source>
</evidence>
<dbReference type="PANTHER" id="PTHR12814">
    <property type="entry name" value="RNA-BINDING PROTEIN NOB1"/>
    <property type="match status" value="1"/>
</dbReference>